<accession>V8NYS0</accession>
<name>V8NYS0_OPHHA</name>
<dbReference type="OrthoDB" id="3176171at2759"/>
<dbReference type="Proteomes" id="UP000018936">
    <property type="component" value="Unassembled WGS sequence"/>
</dbReference>
<protein>
    <submittedName>
        <fullName evidence="1">Uncharacterized protein</fullName>
    </submittedName>
</protein>
<proteinExistence type="predicted"/>
<feature type="non-terminal residue" evidence="1">
    <location>
        <position position="116"/>
    </location>
</feature>
<feature type="non-terminal residue" evidence="1">
    <location>
        <position position="1"/>
    </location>
</feature>
<evidence type="ECO:0000313" key="2">
    <source>
        <dbReference type="Proteomes" id="UP000018936"/>
    </source>
</evidence>
<organism evidence="1 2">
    <name type="scientific">Ophiophagus hannah</name>
    <name type="common">King cobra</name>
    <name type="synonym">Naja hannah</name>
    <dbReference type="NCBI Taxonomy" id="8665"/>
    <lineage>
        <taxon>Eukaryota</taxon>
        <taxon>Metazoa</taxon>
        <taxon>Chordata</taxon>
        <taxon>Craniata</taxon>
        <taxon>Vertebrata</taxon>
        <taxon>Euteleostomi</taxon>
        <taxon>Lepidosauria</taxon>
        <taxon>Squamata</taxon>
        <taxon>Bifurcata</taxon>
        <taxon>Unidentata</taxon>
        <taxon>Episquamata</taxon>
        <taxon>Toxicofera</taxon>
        <taxon>Serpentes</taxon>
        <taxon>Colubroidea</taxon>
        <taxon>Elapidae</taxon>
        <taxon>Elapinae</taxon>
        <taxon>Ophiophagus</taxon>
    </lineage>
</organism>
<dbReference type="EMBL" id="AZIM01001491">
    <property type="protein sequence ID" value="ETE66732.1"/>
    <property type="molecule type" value="Genomic_DNA"/>
</dbReference>
<sequence length="116" mass="13269">KILKSPSKLHVNKIISAASKDSHTTCSSRVSCDAEFAKALKSFYQKMNVIRGQFLKVQHYRAPDEDNIQLLRLFTERQSHLLKDFGEQLESSISKLKNDVALIVKKKREARLQQGI</sequence>
<reference evidence="1 2" key="1">
    <citation type="journal article" date="2013" name="Proc. Natl. Acad. Sci. U.S.A.">
        <title>The king cobra genome reveals dynamic gene evolution and adaptation in the snake venom system.</title>
        <authorList>
            <person name="Vonk F.J."/>
            <person name="Casewell N.R."/>
            <person name="Henkel C.V."/>
            <person name="Heimberg A.M."/>
            <person name="Jansen H.J."/>
            <person name="McCleary R.J."/>
            <person name="Kerkkamp H.M."/>
            <person name="Vos R.A."/>
            <person name="Guerreiro I."/>
            <person name="Calvete J.J."/>
            <person name="Wuster W."/>
            <person name="Woods A.E."/>
            <person name="Logan J.M."/>
            <person name="Harrison R.A."/>
            <person name="Castoe T.A."/>
            <person name="de Koning A.P."/>
            <person name="Pollock D.D."/>
            <person name="Yandell M."/>
            <person name="Calderon D."/>
            <person name="Renjifo C."/>
            <person name="Currier R.B."/>
            <person name="Salgado D."/>
            <person name="Pla D."/>
            <person name="Sanz L."/>
            <person name="Hyder A.S."/>
            <person name="Ribeiro J.M."/>
            <person name="Arntzen J.W."/>
            <person name="van den Thillart G.E."/>
            <person name="Boetzer M."/>
            <person name="Pirovano W."/>
            <person name="Dirks R.P."/>
            <person name="Spaink H.P."/>
            <person name="Duboule D."/>
            <person name="McGlinn E."/>
            <person name="Kini R.M."/>
            <person name="Richardson M.K."/>
        </authorList>
    </citation>
    <scope>NUCLEOTIDE SEQUENCE</scope>
    <source>
        <tissue evidence="1">Blood</tissue>
    </source>
</reference>
<gene>
    <name evidence="1" type="ORF">L345_07485</name>
</gene>
<comment type="caution">
    <text evidence="1">The sequence shown here is derived from an EMBL/GenBank/DDBJ whole genome shotgun (WGS) entry which is preliminary data.</text>
</comment>
<keyword evidence="2" id="KW-1185">Reference proteome</keyword>
<evidence type="ECO:0000313" key="1">
    <source>
        <dbReference type="EMBL" id="ETE66732.1"/>
    </source>
</evidence>
<dbReference type="AlphaFoldDB" id="V8NYS0"/>